<dbReference type="GO" id="GO:0005524">
    <property type="term" value="F:ATP binding"/>
    <property type="evidence" value="ECO:0007669"/>
    <property type="project" value="InterPro"/>
</dbReference>
<proteinExistence type="inferred from homology"/>
<dbReference type="OMA" id="HRCEDPE"/>
<feature type="domain" description="HMG box" evidence="5">
    <location>
        <begin position="678"/>
        <end position="746"/>
    </location>
</feature>
<dbReference type="SMART" id="SM00398">
    <property type="entry name" value="HMG"/>
    <property type="match status" value="1"/>
</dbReference>
<feature type="compositionally biased region" description="Polar residues" evidence="4">
    <location>
        <begin position="639"/>
        <end position="651"/>
    </location>
</feature>
<dbReference type="CTD" id="5378"/>
<dbReference type="Pfam" id="PF13589">
    <property type="entry name" value="HATPase_c_3"/>
    <property type="match status" value="1"/>
</dbReference>
<dbReference type="SMART" id="SM01340">
    <property type="entry name" value="DNA_mis_repair"/>
    <property type="match status" value="1"/>
</dbReference>
<dbReference type="GeneID" id="592483"/>
<dbReference type="SUPFAM" id="SSF47095">
    <property type="entry name" value="HMG-box"/>
    <property type="match status" value="1"/>
</dbReference>
<dbReference type="InterPro" id="IPR014721">
    <property type="entry name" value="Ribsml_uS5_D2-typ_fold_subgr"/>
</dbReference>
<reference evidence="7" key="1">
    <citation type="submission" date="2015-02" db="EMBL/GenBank/DDBJ databases">
        <title>Genome sequencing for Strongylocentrotus purpuratus.</title>
        <authorList>
            <person name="Murali S."/>
            <person name="Liu Y."/>
            <person name="Vee V."/>
            <person name="English A."/>
            <person name="Wang M."/>
            <person name="Skinner E."/>
            <person name="Han Y."/>
            <person name="Muzny D.M."/>
            <person name="Worley K.C."/>
            <person name="Gibbs R.A."/>
        </authorList>
    </citation>
    <scope>NUCLEOTIDE SEQUENCE</scope>
</reference>
<dbReference type="PANTHER" id="PTHR10073:SF54">
    <property type="entry name" value="PMS1 PROTEIN HOMOLOG 1"/>
    <property type="match status" value="1"/>
</dbReference>
<dbReference type="CDD" id="cd16926">
    <property type="entry name" value="HATPase_MutL-MLH-PMS-like"/>
    <property type="match status" value="1"/>
</dbReference>
<dbReference type="CDD" id="cd03485">
    <property type="entry name" value="MutL_Trans_hPMS_1_like"/>
    <property type="match status" value="1"/>
</dbReference>
<dbReference type="Gene3D" id="3.30.230.10">
    <property type="match status" value="1"/>
</dbReference>
<feature type="compositionally biased region" description="Polar residues" evidence="4">
    <location>
        <begin position="608"/>
        <end position="630"/>
    </location>
</feature>
<dbReference type="InterPro" id="IPR002099">
    <property type="entry name" value="MutL/Mlh/PMS"/>
</dbReference>
<dbReference type="PROSITE" id="PS50118">
    <property type="entry name" value="HMG_BOX_2"/>
    <property type="match status" value="1"/>
</dbReference>
<dbReference type="InterPro" id="IPR036910">
    <property type="entry name" value="HMG_box_dom_sf"/>
</dbReference>
<dbReference type="Pfam" id="PF01119">
    <property type="entry name" value="DNA_mis_repair"/>
    <property type="match status" value="1"/>
</dbReference>
<dbReference type="PROSITE" id="PS00058">
    <property type="entry name" value="DNA_MISMATCH_REPAIR_1"/>
    <property type="match status" value="1"/>
</dbReference>
<comment type="similarity">
    <text evidence="1">Belongs to the DNA mismatch repair MutL/HexB family.</text>
</comment>
<dbReference type="SUPFAM" id="SSF55874">
    <property type="entry name" value="ATPase domain of HSP90 chaperone/DNA topoisomerase II/histidine kinase"/>
    <property type="match status" value="1"/>
</dbReference>
<dbReference type="FunFam" id="3.30.565.10:FF:000017">
    <property type="entry name" value="PMS1 homolog 1, mismatch repair system component"/>
    <property type="match status" value="1"/>
</dbReference>
<evidence type="ECO:0000313" key="6">
    <source>
        <dbReference type="EnsemblMetazoa" id="XP_030846379"/>
    </source>
</evidence>
<dbReference type="GO" id="GO:0140664">
    <property type="term" value="F:ATP-dependent DNA damage sensor activity"/>
    <property type="evidence" value="ECO:0007669"/>
    <property type="project" value="InterPro"/>
</dbReference>
<dbReference type="OrthoDB" id="10263226at2759"/>
<evidence type="ECO:0000256" key="4">
    <source>
        <dbReference type="SAM" id="MobiDB-lite"/>
    </source>
</evidence>
<keyword evidence="3" id="KW-0539">Nucleus</keyword>
<dbReference type="InterPro" id="IPR013507">
    <property type="entry name" value="DNA_mismatch_S5_2-like"/>
</dbReference>
<dbReference type="NCBIfam" id="TIGR00585">
    <property type="entry name" value="mutl"/>
    <property type="match status" value="1"/>
</dbReference>
<dbReference type="Gene3D" id="1.10.30.10">
    <property type="entry name" value="High mobility group box domain"/>
    <property type="match status" value="1"/>
</dbReference>
<dbReference type="CDD" id="cd00084">
    <property type="entry name" value="HMG-box_SF"/>
    <property type="match status" value="1"/>
</dbReference>
<dbReference type="AlphaFoldDB" id="A0A7M7P5J8"/>
<dbReference type="InterPro" id="IPR038973">
    <property type="entry name" value="MutL/Mlh/Pms-like"/>
</dbReference>
<evidence type="ECO:0000313" key="7">
    <source>
        <dbReference type="Proteomes" id="UP000007110"/>
    </source>
</evidence>
<dbReference type="InterPro" id="IPR009071">
    <property type="entry name" value="HMG_box_dom"/>
</dbReference>
<dbReference type="GO" id="GO:0032389">
    <property type="term" value="C:MutLalpha complex"/>
    <property type="evidence" value="ECO:0000318"/>
    <property type="project" value="GO_Central"/>
</dbReference>
<dbReference type="PANTHER" id="PTHR10073">
    <property type="entry name" value="DNA MISMATCH REPAIR PROTEIN MLH, PMS, MUTL"/>
    <property type="match status" value="1"/>
</dbReference>
<dbReference type="Gene3D" id="3.30.565.10">
    <property type="entry name" value="Histidine kinase-like ATPase, C-terminal domain"/>
    <property type="match status" value="1"/>
</dbReference>
<keyword evidence="7" id="KW-1185">Reference proteome</keyword>
<sequence>MHKLSGETVRLISSAQVITSVASVVKELLENSLDAHADNVEIKLENCGIDKVEVRDNGDGIQADDADFMGRRHYTSKLSNHDDLEDLITYGFRGEALGSLCAVSNVTIATKTKDEEVGRCYTLDHEGIASSPKPSQCCTGTTVTASRLFHNIPVRKQYYSNAKRRRDELKKVEDLLLSFGVVCPEVRFSLSHNKASIWQKNKVPNIRAALLNMLGSNVMSQLIRVERNDEETQVKIEGFLPKPGSDDQLTTRSTDDHTWIAVNGRPVIMKDISKVVKQYYSQAHPKAGNVRHVIMCLAVSMPTHLVDVNLEPNKTKVLLQNNDAVICLIIQMLEELYKATPPVEPTLPGQSQNQPLSGASAQTATGATCDVDLKQAGQESTLASRDISEGMDRAAPTAFNDSEGISMICDILENSDASMIDGPSQNLMHSKGIDDSHMKPQLNNISIFEEEGEKMFVNCLQSTQSIPPESSRAQISFVDVPDRSETNVNCGRSQGDDTGGEILKEDHVAISNQESLDVGAGNGDDALWSKGQSLTEPSGKIVQPSVLLIPGRQEPAVSESRKATTSTESSFQAPLPCLIRLLQEPINSSITNTRVPQASGTSRLFTTSVTSAENQNTSALYSRGQTSPSRSPGKVIDKTGTSSSVEASSCDSPGRMKRPIEERSSPGTQYDLVGKAPVMRPQDAFAFFFKEKKPEILRQHPTLDFMSINKILQRQWAELNEEEMITYEEQEARDLQRYKDQVVCAKQSLPTKDPKTGLPAKKKKKVEKLSNQSLIDEMLASQRERKQQEKVAEEEEQRLETKIPFSVGKLREAALQFQERSNMDEWRLVGCLPGHGIWTAIKGRQLSVFNQYKAQEVVLYHRLLSTHKLPYQKLPVPIELSAGMFGDQKNWYTLLGMKSQVNPVDQSRLFIDERLLLNGFEIRQLIDPDTMDARLEVVSMSMKIVPFYGLDDLIEIVETIAMQRVQSVMHCRPLKLSNHLMGEAVRMARSLPNIMSSEEVSDIIDSVDSLTMWKSKLCLHGKSFIKDIFTIPDVEPD</sequence>
<feature type="region of interest" description="Disordered" evidence="4">
    <location>
        <begin position="608"/>
        <end position="673"/>
    </location>
</feature>
<dbReference type="SUPFAM" id="SSF54211">
    <property type="entry name" value="Ribosomal protein S5 domain 2-like"/>
    <property type="match status" value="1"/>
</dbReference>
<dbReference type="RefSeq" id="XP_030846379.1">
    <property type="nucleotide sequence ID" value="XM_030990519.1"/>
</dbReference>
<dbReference type="InterPro" id="IPR014762">
    <property type="entry name" value="DNA_mismatch_repair_CS"/>
</dbReference>
<dbReference type="InterPro" id="IPR036890">
    <property type="entry name" value="HATPase_C_sf"/>
</dbReference>
<feature type="region of interest" description="Disordered" evidence="4">
    <location>
        <begin position="344"/>
        <end position="364"/>
    </location>
</feature>
<keyword evidence="3" id="KW-0238">DNA-binding</keyword>
<dbReference type="FunFam" id="1.10.30.10:FF:000026">
    <property type="entry name" value="PMS1 homolog 1, mismatch repair system component"/>
    <property type="match status" value="1"/>
</dbReference>
<dbReference type="InParanoid" id="A0A7M7P5J8"/>
<accession>A0A7M7P5J8</accession>
<dbReference type="GO" id="GO:0016887">
    <property type="term" value="F:ATP hydrolysis activity"/>
    <property type="evidence" value="ECO:0000318"/>
    <property type="project" value="GO_Central"/>
</dbReference>
<protein>
    <recommendedName>
        <fullName evidence="5">HMG box domain-containing protein</fullName>
    </recommendedName>
</protein>
<reference evidence="6" key="2">
    <citation type="submission" date="2021-01" db="UniProtKB">
        <authorList>
            <consortium name="EnsemblMetazoa"/>
        </authorList>
    </citation>
    <scope>IDENTIFICATION</scope>
</reference>
<evidence type="ECO:0000259" key="5">
    <source>
        <dbReference type="PROSITE" id="PS50118"/>
    </source>
</evidence>
<dbReference type="Proteomes" id="UP000007110">
    <property type="component" value="Unassembled WGS sequence"/>
</dbReference>
<keyword evidence="2" id="KW-0227">DNA damage</keyword>
<organism evidence="6 7">
    <name type="scientific">Strongylocentrotus purpuratus</name>
    <name type="common">Purple sea urchin</name>
    <dbReference type="NCBI Taxonomy" id="7668"/>
    <lineage>
        <taxon>Eukaryota</taxon>
        <taxon>Metazoa</taxon>
        <taxon>Echinodermata</taxon>
        <taxon>Eleutherozoa</taxon>
        <taxon>Echinozoa</taxon>
        <taxon>Echinoidea</taxon>
        <taxon>Euechinoidea</taxon>
        <taxon>Echinacea</taxon>
        <taxon>Camarodonta</taxon>
        <taxon>Echinidea</taxon>
        <taxon>Strongylocentrotidae</taxon>
        <taxon>Strongylocentrotus</taxon>
    </lineage>
</organism>
<dbReference type="GO" id="GO:0006298">
    <property type="term" value="P:mismatch repair"/>
    <property type="evidence" value="ECO:0000318"/>
    <property type="project" value="GO_Central"/>
</dbReference>
<dbReference type="FunFam" id="3.30.230.10:FF:000030">
    <property type="entry name" value="PMS1 homolog 1, mismatch repair system component"/>
    <property type="match status" value="1"/>
</dbReference>
<name>A0A7M7P5J8_STRPU</name>
<evidence type="ECO:0000256" key="2">
    <source>
        <dbReference type="ARBA" id="ARBA00022763"/>
    </source>
</evidence>
<dbReference type="InterPro" id="IPR020568">
    <property type="entry name" value="Ribosomal_Su5_D2-typ_SF"/>
</dbReference>
<evidence type="ECO:0000256" key="3">
    <source>
        <dbReference type="PROSITE-ProRule" id="PRU00267"/>
    </source>
</evidence>
<dbReference type="GO" id="GO:0030983">
    <property type="term" value="F:mismatched DNA binding"/>
    <property type="evidence" value="ECO:0007669"/>
    <property type="project" value="InterPro"/>
</dbReference>
<feature type="DNA-binding region" description="HMG box" evidence="3">
    <location>
        <begin position="678"/>
        <end position="746"/>
    </location>
</feature>
<dbReference type="Pfam" id="PF00505">
    <property type="entry name" value="HMG_box"/>
    <property type="match status" value="1"/>
</dbReference>
<dbReference type="KEGG" id="spu:592483"/>
<evidence type="ECO:0000256" key="1">
    <source>
        <dbReference type="ARBA" id="ARBA00006082"/>
    </source>
</evidence>
<dbReference type="EnsemblMetazoa" id="XM_030990519">
    <property type="protein sequence ID" value="XP_030846379"/>
    <property type="gene ID" value="LOC592483"/>
</dbReference>